<feature type="compositionally biased region" description="Pro residues" evidence="4">
    <location>
        <begin position="167"/>
        <end position="178"/>
    </location>
</feature>
<dbReference type="Gene3D" id="1.10.238.100">
    <property type="entry name" value="YAP1 redox domain. Chain B"/>
    <property type="match status" value="1"/>
</dbReference>
<dbReference type="Gene3D" id="1.20.5.170">
    <property type="match status" value="1"/>
</dbReference>
<comment type="caution">
    <text evidence="6">The sequence shown here is derived from an EMBL/GenBank/DDBJ whole genome shotgun (WGS) entry which is preliminary data.</text>
</comment>
<dbReference type="PANTHER" id="PTHR40621:SF6">
    <property type="entry name" value="AP-1-LIKE TRANSCRIPTION FACTOR YAP1-RELATED"/>
    <property type="match status" value="1"/>
</dbReference>
<evidence type="ECO:0000256" key="2">
    <source>
        <dbReference type="ARBA" id="ARBA00004496"/>
    </source>
</evidence>
<proteinExistence type="predicted"/>
<sequence length="399" mass="43335">MSEVSQSPEQVPNQPPTRKRGRKRIDEPLVDMSADEQLDAEKKRKLQNRAAQRAFRERKEKHVTELEERVKLQEEQLREFVLAIRSLAAENEALRRGEDPPVTDVPSSALNYDLSSNPAVGMTSTPSSGLAASPTEVKPRAQPRRSKKTAATPPEPVKAENAQLPIPVLPPPPPPPLERPASSLDLLARASQAPDSTLPLPPELSVPLPTNFDEATFDFDAPFDFSETMPLPPLFSSLAEEFELMGTLGGGGGGGVSGATLPASTNPAAGMNAPGLDGEVDDVCPNEEDEPPLLPGNRIPCDKPECDFTAVSCALPVPWRPPTVAGDDKNLWVAQKCWAKLCSHPLFPLCDSDELCQLLRDKTRCSDDGRLVCHKSGVCDIFRSLPKRAKIRQQTLSMA</sequence>
<dbReference type="SUPFAM" id="SSF111430">
    <property type="entry name" value="YAP1 redox domain"/>
    <property type="match status" value="1"/>
</dbReference>
<evidence type="ECO:0000313" key="7">
    <source>
        <dbReference type="Proteomes" id="UP000777482"/>
    </source>
</evidence>
<feature type="compositionally biased region" description="Polar residues" evidence="4">
    <location>
        <begin position="1"/>
        <end position="12"/>
    </location>
</feature>
<feature type="region of interest" description="Disordered" evidence="4">
    <location>
        <begin position="1"/>
        <end position="62"/>
    </location>
</feature>
<dbReference type="Proteomes" id="UP000777482">
    <property type="component" value="Unassembled WGS sequence"/>
</dbReference>
<evidence type="ECO:0000256" key="3">
    <source>
        <dbReference type="ARBA" id="ARBA00023242"/>
    </source>
</evidence>
<gene>
    <name evidence="6" type="ORF">C6P46_006432</name>
</gene>
<dbReference type="EMBL" id="PUHQ01000008">
    <property type="protein sequence ID" value="KAG0665648.1"/>
    <property type="molecule type" value="Genomic_DNA"/>
</dbReference>
<dbReference type="PANTHER" id="PTHR40621">
    <property type="entry name" value="TRANSCRIPTION FACTOR KAPC-RELATED"/>
    <property type="match status" value="1"/>
</dbReference>
<protein>
    <recommendedName>
        <fullName evidence="5">BZIP domain-containing protein</fullName>
    </recommendedName>
</protein>
<dbReference type="CDD" id="cd14688">
    <property type="entry name" value="bZIP_YAP"/>
    <property type="match status" value="1"/>
</dbReference>
<evidence type="ECO:0000256" key="1">
    <source>
        <dbReference type="ARBA" id="ARBA00004123"/>
    </source>
</evidence>
<dbReference type="SUPFAM" id="SSF57959">
    <property type="entry name" value="Leucine zipper domain"/>
    <property type="match status" value="1"/>
</dbReference>
<feature type="domain" description="BZIP" evidence="5">
    <location>
        <begin position="43"/>
        <end position="58"/>
    </location>
</feature>
<evidence type="ECO:0000256" key="4">
    <source>
        <dbReference type="SAM" id="MobiDB-lite"/>
    </source>
</evidence>
<dbReference type="InterPro" id="IPR023167">
    <property type="entry name" value="Yap1_redox_dom_sf"/>
</dbReference>
<keyword evidence="3" id="KW-0539">Nucleus</keyword>
<feature type="compositionally biased region" description="Polar residues" evidence="4">
    <location>
        <begin position="105"/>
        <end position="130"/>
    </location>
</feature>
<dbReference type="GO" id="GO:0090575">
    <property type="term" value="C:RNA polymerase II transcription regulator complex"/>
    <property type="evidence" value="ECO:0007669"/>
    <property type="project" value="TreeGrafter"/>
</dbReference>
<dbReference type="InterPro" id="IPR046347">
    <property type="entry name" value="bZIP_sf"/>
</dbReference>
<dbReference type="InterPro" id="IPR050936">
    <property type="entry name" value="AP-1-like"/>
</dbReference>
<reference evidence="6 7" key="1">
    <citation type="submission" date="2020-11" db="EMBL/GenBank/DDBJ databases">
        <title>Kefir isolates.</title>
        <authorList>
            <person name="Marcisauskas S."/>
            <person name="Kim Y."/>
            <person name="Blasche S."/>
        </authorList>
    </citation>
    <scope>NUCLEOTIDE SEQUENCE [LARGE SCALE GENOMIC DNA]</scope>
    <source>
        <strain evidence="6 7">KR</strain>
    </source>
</reference>
<dbReference type="GO" id="GO:0005737">
    <property type="term" value="C:cytoplasm"/>
    <property type="evidence" value="ECO:0007669"/>
    <property type="project" value="UniProtKB-SubCell"/>
</dbReference>
<evidence type="ECO:0000313" key="6">
    <source>
        <dbReference type="EMBL" id="KAG0665648.1"/>
    </source>
</evidence>
<organism evidence="6 7">
    <name type="scientific">Rhodotorula mucilaginosa</name>
    <name type="common">Yeast</name>
    <name type="synonym">Rhodotorula rubra</name>
    <dbReference type="NCBI Taxonomy" id="5537"/>
    <lineage>
        <taxon>Eukaryota</taxon>
        <taxon>Fungi</taxon>
        <taxon>Dikarya</taxon>
        <taxon>Basidiomycota</taxon>
        <taxon>Pucciniomycotina</taxon>
        <taxon>Microbotryomycetes</taxon>
        <taxon>Sporidiobolales</taxon>
        <taxon>Sporidiobolaceae</taxon>
        <taxon>Rhodotorula</taxon>
    </lineage>
</organism>
<keyword evidence="7" id="KW-1185">Reference proteome</keyword>
<dbReference type="OrthoDB" id="2593073at2759"/>
<dbReference type="PROSITE" id="PS00036">
    <property type="entry name" value="BZIP_BASIC"/>
    <property type="match status" value="1"/>
</dbReference>
<comment type="subcellular location">
    <subcellularLocation>
        <location evidence="2">Cytoplasm</location>
    </subcellularLocation>
    <subcellularLocation>
        <location evidence="1">Nucleus</location>
    </subcellularLocation>
</comment>
<dbReference type="GO" id="GO:0000976">
    <property type="term" value="F:transcription cis-regulatory region binding"/>
    <property type="evidence" value="ECO:0007669"/>
    <property type="project" value="InterPro"/>
</dbReference>
<dbReference type="InterPro" id="IPR004827">
    <property type="entry name" value="bZIP"/>
</dbReference>
<accession>A0A9P6W658</accession>
<name>A0A9P6W658_RHOMI</name>
<dbReference type="AlphaFoldDB" id="A0A9P6W658"/>
<evidence type="ECO:0000259" key="5">
    <source>
        <dbReference type="PROSITE" id="PS00036"/>
    </source>
</evidence>
<dbReference type="GO" id="GO:0001228">
    <property type="term" value="F:DNA-binding transcription activator activity, RNA polymerase II-specific"/>
    <property type="evidence" value="ECO:0007669"/>
    <property type="project" value="TreeGrafter"/>
</dbReference>
<feature type="region of interest" description="Disordered" evidence="4">
    <location>
        <begin position="90"/>
        <end position="181"/>
    </location>
</feature>